<dbReference type="PROSITE" id="PS50072">
    <property type="entry name" value="CSA_PPIASE_2"/>
    <property type="match status" value="1"/>
</dbReference>
<dbReference type="GO" id="GO:0003755">
    <property type="term" value="F:peptidyl-prolyl cis-trans isomerase activity"/>
    <property type="evidence" value="ECO:0007669"/>
    <property type="project" value="UniProtKB-EC"/>
</dbReference>
<dbReference type="InterPro" id="IPR044665">
    <property type="entry name" value="E_coli_cyclophilin_A-like"/>
</dbReference>
<keyword evidence="2 3" id="KW-0413">Isomerase</keyword>
<reference evidence="5 6" key="1">
    <citation type="submission" date="2023-10" db="EMBL/GenBank/DDBJ databases">
        <title>Psychrosphaera aquimaarina strain SW33 isolated from seawater.</title>
        <authorList>
            <person name="Bayburt H."/>
            <person name="Kim J.M."/>
            <person name="Choi B.J."/>
            <person name="Jeon C.O."/>
        </authorList>
    </citation>
    <scope>NUCLEOTIDE SEQUENCE [LARGE SCALE GENOMIC DNA]</scope>
    <source>
        <strain evidence="5 6">KCTC 52743</strain>
    </source>
</reference>
<feature type="signal peptide" evidence="3">
    <location>
        <begin position="1"/>
        <end position="19"/>
    </location>
</feature>
<comment type="function">
    <text evidence="3">PPIases accelerate the folding of proteins. It catalyzes the cis-trans isomerization of proline imidic peptide bonds in oligopeptides.</text>
</comment>
<dbReference type="InterPro" id="IPR002130">
    <property type="entry name" value="Cyclophilin-type_PPIase_dom"/>
</dbReference>
<comment type="caution">
    <text evidence="5">The sequence shown here is derived from an EMBL/GenBank/DDBJ whole genome shotgun (WGS) entry which is preliminary data.</text>
</comment>
<dbReference type="SUPFAM" id="SSF50891">
    <property type="entry name" value="Cyclophilin-like"/>
    <property type="match status" value="1"/>
</dbReference>
<dbReference type="EC" id="5.2.1.8" evidence="3"/>
<gene>
    <name evidence="5" type="ORF">RT723_13455</name>
</gene>
<evidence type="ECO:0000259" key="4">
    <source>
        <dbReference type="PROSITE" id="PS50072"/>
    </source>
</evidence>
<comment type="catalytic activity">
    <reaction evidence="3">
        <text>[protein]-peptidylproline (omega=180) = [protein]-peptidylproline (omega=0)</text>
        <dbReference type="Rhea" id="RHEA:16237"/>
        <dbReference type="Rhea" id="RHEA-COMP:10747"/>
        <dbReference type="Rhea" id="RHEA-COMP:10748"/>
        <dbReference type="ChEBI" id="CHEBI:83833"/>
        <dbReference type="ChEBI" id="CHEBI:83834"/>
        <dbReference type="EC" id="5.2.1.8"/>
    </reaction>
</comment>
<evidence type="ECO:0000256" key="3">
    <source>
        <dbReference type="RuleBase" id="RU363019"/>
    </source>
</evidence>
<accession>A0ABU3R2T4</accession>
<keyword evidence="1 3" id="KW-0697">Rotamase</keyword>
<dbReference type="Proteomes" id="UP001257914">
    <property type="component" value="Unassembled WGS sequence"/>
</dbReference>
<dbReference type="InterPro" id="IPR029000">
    <property type="entry name" value="Cyclophilin-like_dom_sf"/>
</dbReference>
<evidence type="ECO:0000256" key="2">
    <source>
        <dbReference type="ARBA" id="ARBA00023235"/>
    </source>
</evidence>
<keyword evidence="6" id="KW-1185">Reference proteome</keyword>
<name>A0ABU3R2T4_9GAMM</name>
<feature type="domain" description="PPIase cyclophilin-type" evidence="4">
    <location>
        <begin position="33"/>
        <end position="195"/>
    </location>
</feature>
<evidence type="ECO:0000313" key="6">
    <source>
        <dbReference type="Proteomes" id="UP001257914"/>
    </source>
</evidence>
<dbReference type="Gene3D" id="2.40.100.10">
    <property type="entry name" value="Cyclophilin-like"/>
    <property type="match status" value="1"/>
</dbReference>
<keyword evidence="3" id="KW-0732">Signal</keyword>
<evidence type="ECO:0000313" key="5">
    <source>
        <dbReference type="EMBL" id="MDU0113987.1"/>
    </source>
</evidence>
<sequence length="198" mass="22341">MTRYLIIIVLSLLSLNGVAAVQPKGQYIQPNNLFPKVLFTTSLGNFTVELDRMKAPITVDNFLSYVDAKRYENTLFHRLEHDFVLQGGGFTTEMESVEEFPAIVNESGNGLKNDQYTIAMARQYSPHSGTSQFFFNLADNDSLNPGRNWGYTVFGYITEGEDVFEKLEGIETDISPELGWPSFPNKKIIIIKVEILAE</sequence>
<proteinExistence type="inferred from homology"/>
<dbReference type="Pfam" id="PF00160">
    <property type="entry name" value="Pro_isomerase"/>
    <property type="match status" value="1"/>
</dbReference>
<organism evidence="5 6">
    <name type="scientific">Psychrosphaera aquimarina</name>
    <dbReference type="NCBI Taxonomy" id="2044854"/>
    <lineage>
        <taxon>Bacteria</taxon>
        <taxon>Pseudomonadati</taxon>
        <taxon>Pseudomonadota</taxon>
        <taxon>Gammaproteobacteria</taxon>
        <taxon>Alteromonadales</taxon>
        <taxon>Pseudoalteromonadaceae</taxon>
        <taxon>Psychrosphaera</taxon>
    </lineage>
</organism>
<comment type="similarity">
    <text evidence="3">Belongs to the cyclophilin-type PPIase family.</text>
</comment>
<dbReference type="PRINTS" id="PR00153">
    <property type="entry name" value="CSAPPISMRASE"/>
</dbReference>
<evidence type="ECO:0000256" key="1">
    <source>
        <dbReference type="ARBA" id="ARBA00023110"/>
    </source>
</evidence>
<feature type="chain" id="PRO_5044954578" description="Peptidyl-prolyl cis-trans isomerase" evidence="3">
    <location>
        <begin position="20"/>
        <end position="198"/>
    </location>
</feature>
<dbReference type="RefSeq" id="WP_315947571.1">
    <property type="nucleotide sequence ID" value="NZ_JAWCUA010000010.1"/>
</dbReference>
<protein>
    <recommendedName>
        <fullName evidence="3">Peptidyl-prolyl cis-trans isomerase</fullName>
        <shortName evidence="3">PPIase</shortName>
        <ecNumber evidence="3">5.2.1.8</ecNumber>
    </recommendedName>
</protein>
<dbReference type="EMBL" id="JAWCUA010000010">
    <property type="protein sequence ID" value="MDU0113987.1"/>
    <property type="molecule type" value="Genomic_DNA"/>
</dbReference>
<dbReference type="PANTHER" id="PTHR43246">
    <property type="entry name" value="PEPTIDYL-PROLYL CIS-TRANS ISOMERASE CYP38, CHLOROPLASTIC"/>
    <property type="match status" value="1"/>
</dbReference>